<dbReference type="SMART" id="SM00062">
    <property type="entry name" value="PBPb"/>
    <property type="match status" value="1"/>
</dbReference>
<evidence type="ECO:0000313" key="4">
    <source>
        <dbReference type="Proteomes" id="UP001596540"/>
    </source>
</evidence>
<dbReference type="Gene3D" id="3.40.190.10">
    <property type="entry name" value="Periplasmic binding protein-like II"/>
    <property type="match status" value="2"/>
</dbReference>
<comment type="caution">
    <text evidence="3">The sequence shown here is derived from an EMBL/GenBank/DDBJ whole genome shotgun (WGS) entry which is preliminary data.</text>
</comment>
<dbReference type="InterPro" id="IPR006311">
    <property type="entry name" value="TAT_signal"/>
</dbReference>
<dbReference type="NCBIfam" id="TIGR02995">
    <property type="entry name" value="ectoine_ehuB"/>
    <property type="match status" value="1"/>
</dbReference>
<dbReference type="InterPro" id="IPR014337">
    <property type="entry name" value="Ectoine_EhuB"/>
</dbReference>
<evidence type="ECO:0000313" key="3">
    <source>
        <dbReference type="EMBL" id="MFC7326536.1"/>
    </source>
</evidence>
<name>A0ABW2K955_9ACTN</name>
<evidence type="ECO:0000256" key="1">
    <source>
        <dbReference type="ARBA" id="ARBA00022729"/>
    </source>
</evidence>
<reference evidence="4" key="1">
    <citation type="journal article" date="2019" name="Int. J. Syst. Evol. Microbiol.">
        <title>The Global Catalogue of Microorganisms (GCM) 10K type strain sequencing project: providing services to taxonomists for standard genome sequencing and annotation.</title>
        <authorList>
            <consortium name="The Broad Institute Genomics Platform"/>
            <consortium name="The Broad Institute Genome Sequencing Center for Infectious Disease"/>
            <person name="Wu L."/>
            <person name="Ma J."/>
        </authorList>
    </citation>
    <scope>NUCLEOTIDE SEQUENCE [LARGE SCALE GENOMIC DNA]</scope>
    <source>
        <strain evidence="4">CGMCC 4.7382</strain>
    </source>
</reference>
<dbReference type="CDD" id="cd01002">
    <property type="entry name" value="PBP2_Ehub_like"/>
    <property type="match status" value="1"/>
</dbReference>
<protein>
    <submittedName>
        <fullName evidence="3">Ectoine/hydroxyectoine ABC transporter substrate-binding protein EhuB</fullName>
    </submittedName>
</protein>
<dbReference type="PROSITE" id="PS51318">
    <property type="entry name" value="TAT"/>
    <property type="match status" value="1"/>
</dbReference>
<dbReference type="Pfam" id="PF00497">
    <property type="entry name" value="SBP_bac_3"/>
    <property type="match status" value="1"/>
</dbReference>
<dbReference type="PROSITE" id="PS51257">
    <property type="entry name" value="PROKAR_LIPOPROTEIN"/>
    <property type="match status" value="1"/>
</dbReference>
<gene>
    <name evidence="3" type="primary">ehuB</name>
    <name evidence="3" type="ORF">ACFQRF_02175</name>
</gene>
<keyword evidence="1" id="KW-0732">Signal</keyword>
<evidence type="ECO:0000259" key="2">
    <source>
        <dbReference type="SMART" id="SM00062"/>
    </source>
</evidence>
<accession>A0ABW2K955</accession>
<keyword evidence="4" id="KW-1185">Reference proteome</keyword>
<dbReference type="RefSeq" id="WP_379868336.1">
    <property type="nucleotide sequence ID" value="NZ_JBHTBH010000001.1"/>
</dbReference>
<dbReference type="PANTHER" id="PTHR35936">
    <property type="entry name" value="MEMBRANE-BOUND LYTIC MUREIN TRANSGLYCOSYLASE F"/>
    <property type="match status" value="1"/>
</dbReference>
<dbReference type="InterPro" id="IPR001638">
    <property type="entry name" value="Solute-binding_3/MltF_N"/>
</dbReference>
<proteinExistence type="predicted"/>
<dbReference type="PANTHER" id="PTHR35936:SF17">
    <property type="entry name" value="ARGININE-BINDING EXTRACELLULAR PROTEIN ARTP"/>
    <property type="match status" value="1"/>
</dbReference>
<dbReference type="EMBL" id="JBHTBH010000001">
    <property type="protein sequence ID" value="MFC7326536.1"/>
    <property type="molecule type" value="Genomic_DNA"/>
</dbReference>
<dbReference type="Proteomes" id="UP001596540">
    <property type="component" value="Unassembled WGS sequence"/>
</dbReference>
<organism evidence="3 4">
    <name type="scientific">Marinactinospora rubrisoli</name>
    <dbReference type="NCBI Taxonomy" id="2715399"/>
    <lineage>
        <taxon>Bacteria</taxon>
        <taxon>Bacillati</taxon>
        <taxon>Actinomycetota</taxon>
        <taxon>Actinomycetes</taxon>
        <taxon>Streptosporangiales</taxon>
        <taxon>Nocardiopsidaceae</taxon>
        <taxon>Marinactinospora</taxon>
    </lineage>
</organism>
<sequence>MTRARQSSLGRRRFLARAGGAGAAALLGPTLLGACTRVGTGNTFDRIREQGYINVGFANEAPYGYTDLATGELTGEAPELARAIFAELGVPEVRGTQVQFSGLIPGLLGGQFDIVAAGMSITPERCAEVAFTDPDFLSRTAFLVPEGNPNGIERFDAFVDDPDLTLCVMNATIEQEMALSQGVPAEQIQTAPDTPSAYELLQTGRIDAVALTSISLRWMLDQRGGPFEVTEAFFPIDPETGEEVVGGGGFALRPDDHGLLDAFNATLAEFKESGRLLEIIEPFGFSEQELPGDLTARRLCEGA</sequence>
<feature type="domain" description="Solute-binding protein family 3/N-terminal" evidence="2">
    <location>
        <begin position="52"/>
        <end position="287"/>
    </location>
</feature>
<dbReference type="SUPFAM" id="SSF53850">
    <property type="entry name" value="Periplasmic binding protein-like II"/>
    <property type="match status" value="1"/>
</dbReference>